<proteinExistence type="predicted"/>
<dbReference type="PROSITE" id="PS50057">
    <property type="entry name" value="FERM_3"/>
    <property type="match status" value="1"/>
</dbReference>
<name>A0A8D8JKF1_CULPI</name>
<protein>
    <recommendedName>
        <fullName evidence="1">FERM domain-containing protein 8</fullName>
    </recommendedName>
</protein>
<dbReference type="GO" id="GO:0030182">
    <property type="term" value="P:neuron differentiation"/>
    <property type="evidence" value="ECO:0007669"/>
    <property type="project" value="UniProtKB-ARBA"/>
</dbReference>
<feature type="domain" description="FERM" evidence="2">
    <location>
        <begin position="5"/>
        <end position="351"/>
    </location>
</feature>
<dbReference type="FunFam" id="1.20.80.10:FF:000029">
    <property type="entry name" value="Uncharacterized protein, isoform A"/>
    <property type="match status" value="1"/>
</dbReference>
<dbReference type="GO" id="GO:0005886">
    <property type="term" value="C:plasma membrane"/>
    <property type="evidence" value="ECO:0007669"/>
    <property type="project" value="TreeGrafter"/>
</dbReference>
<dbReference type="InterPro" id="IPR057096">
    <property type="entry name" value="KRIT1_FRMD8_FERM_C"/>
</dbReference>
<dbReference type="GO" id="GO:0009887">
    <property type="term" value="P:animal organ morphogenesis"/>
    <property type="evidence" value="ECO:0007669"/>
    <property type="project" value="UniProtKB-ARBA"/>
</dbReference>
<dbReference type="Pfam" id="PF24522">
    <property type="entry name" value="KRIT1_FRMD8_FERM_C"/>
    <property type="match status" value="1"/>
</dbReference>
<dbReference type="Pfam" id="PF00373">
    <property type="entry name" value="FERM_M"/>
    <property type="match status" value="1"/>
</dbReference>
<dbReference type="PANTHER" id="PTHR13283:SF10">
    <property type="entry name" value="FERM DOMAIN-CONTAINING PROTEIN 8"/>
    <property type="match status" value="1"/>
</dbReference>
<dbReference type="EMBL" id="HBUE01178661">
    <property type="protein sequence ID" value="CAG6519053.1"/>
    <property type="molecule type" value="Transcribed_RNA"/>
</dbReference>
<dbReference type="InterPro" id="IPR035963">
    <property type="entry name" value="FERM_2"/>
</dbReference>
<dbReference type="Gene3D" id="3.10.20.90">
    <property type="entry name" value="Phosphatidylinositol 3-kinase Catalytic Subunit, Chain A, domain 1"/>
    <property type="match status" value="1"/>
</dbReference>
<dbReference type="InterPro" id="IPR014352">
    <property type="entry name" value="FERM/acyl-CoA-bd_prot_sf"/>
</dbReference>
<dbReference type="GO" id="GO:0090090">
    <property type="term" value="P:negative regulation of canonical Wnt signaling pathway"/>
    <property type="evidence" value="ECO:0007669"/>
    <property type="project" value="TreeGrafter"/>
</dbReference>
<reference evidence="3" key="1">
    <citation type="submission" date="2021-05" db="EMBL/GenBank/DDBJ databases">
        <authorList>
            <person name="Alioto T."/>
            <person name="Alioto T."/>
            <person name="Gomez Garrido J."/>
        </authorList>
    </citation>
    <scope>NUCLEOTIDE SEQUENCE</scope>
</reference>
<accession>A0A8D8JKF1</accession>
<dbReference type="AlphaFoldDB" id="A0A8D8JKF1"/>
<dbReference type="Gene3D" id="2.30.29.30">
    <property type="entry name" value="Pleckstrin-homology domain (PH domain)/Phosphotyrosine-binding domain (PTB)"/>
    <property type="match status" value="1"/>
</dbReference>
<dbReference type="EMBL" id="HBUE01284239">
    <property type="protein sequence ID" value="CAG6570601.1"/>
    <property type="molecule type" value="Transcribed_RNA"/>
</dbReference>
<dbReference type="InterPro" id="IPR051594">
    <property type="entry name" value="KRIT1/FRMD8"/>
</dbReference>
<dbReference type="CDD" id="cd14473">
    <property type="entry name" value="FERM_B-lobe"/>
    <property type="match status" value="1"/>
</dbReference>
<dbReference type="InterPro" id="IPR019749">
    <property type="entry name" value="Band_41_domain"/>
</dbReference>
<evidence type="ECO:0000256" key="1">
    <source>
        <dbReference type="ARBA" id="ARBA00039547"/>
    </source>
</evidence>
<sequence>MQKVIPTAVYLMSRIAVHMEIEGTAQCPAQVMLAAALGCEELGITNKLLAQSVFGLWMTSPLLEVQLKPHHRPYAVRVAWSKLLDKHSHGNELEKLSDEPMTMLRRNVFFSKRDEEKIKDPRILELLYEEARHNVLLGRYVMESSHSIMLGGIQARIELGPYNSHTHSTSYFRENQFRFLPAHVAKSSSWSWLPISRRTSAEVRLLEQFKRVPTTATTKKLMRKYLEFCWALPFYGAAYFHGQVEQPVRGLMSLMQQKDLPVLIAVNERGIYVIDQIECTLLLGLKYDELSWDYAKPSNVNDPECLPCIFLQFGAVENGIAATKLMQIFTRQAAMVDALITHFIEQAKRRKESGGGVGAGEVPDVPIVGVVGVGGGAENPYEAEPNPIQNNGVGVLSNKLSRLTLATFDDEGRCIGQTGSLAISY</sequence>
<dbReference type="PANTHER" id="PTHR13283">
    <property type="entry name" value="KREV INTERACTION TRAPPED 1-RELATED"/>
    <property type="match status" value="1"/>
</dbReference>
<dbReference type="Gene3D" id="1.20.80.10">
    <property type="match status" value="1"/>
</dbReference>
<dbReference type="InterPro" id="IPR000299">
    <property type="entry name" value="FERM_domain"/>
</dbReference>
<dbReference type="SMART" id="SM00295">
    <property type="entry name" value="B41"/>
    <property type="match status" value="1"/>
</dbReference>
<evidence type="ECO:0000259" key="2">
    <source>
        <dbReference type="PROSITE" id="PS50057"/>
    </source>
</evidence>
<dbReference type="InterPro" id="IPR019748">
    <property type="entry name" value="FERM_central"/>
</dbReference>
<evidence type="ECO:0000313" key="3">
    <source>
        <dbReference type="EMBL" id="CAG6570601.1"/>
    </source>
</evidence>
<organism evidence="3">
    <name type="scientific">Culex pipiens</name>
    <name type="common">House mosquito</name>
    <dbReference type="NCBI Taxonomy" id="7175"/>
    <lineage>
        <taxon>Eukaryota</taxon>
        <taxon>Metazoa</taxon>
        <taxon>Ecdysozoa</taxon>
        <taxon>Arthropoda</taxon>
        <taxon>Hexapoda</taxon>
        <taxon>Insecta</taxon>
        <taxon>Pterygota</taxon>
        <taxon>Neoptera</taxon>
        <taxon>Endopterygota</taxon>
        <taxon>Diptera</taxon>
        <taxon>Nematocera</taxon>
        <taxon>Culicoidea</taxon>
        <taxon>Culicidae</taxon>
        <taxon>Culicinae</taxon>
        <taxon>Culicini</taxon>
        <taxon>Culex</taxon>
        <taxon>Culex</taxon>
    </lineage>
</organism>
<dbReference type="InterPro" id="IPR011993">
    <property type="entry name" value="PH-like_dom_sf"/>
</dbReference>
<dbReference type="SUPFAM" id="SSF47031">
    <property type="entry name" value="Second domain of FERM"/>
    <property type="match status" value="1"/>
</dbReference>